<evidence type="ECO:0000256" key="2">
    <source>
        <dbReference type="ARBA" id="ARBA00022527"/>
    </source>
</evidence>
<keyword evidence="15" id="KW-1185">Reference proteome</keyword>
<dbReference type="GeneID" id="36513795"/>
<evidence type="ECO:0000256" key="8">
    <source>
        <dbReference type="ARBA" id="ARBA00048367"/>
    </source>
</evidence>
<dbReference type="GO" id="GO:0008024">
    <property type="term" value="C:cyclin/CDK positive transcription elongation factor complex"/>
    <property type="evidence" value="ECO:0007669"/>
    <property type="project" value="TreeGrafter"/>
</dbReference>
<dbReference type="GO" id="GO:0008353">
    <property type="term" value="F:RNA polymerase II CTD heptapeptide repeat kinase activity"/>
    <property type="evidence" value="ECO:0007669"/>
    <property type="project" value="UniProtKB-EC"/>
</dbReference>
<dbReference type="GO" id="GO:0030332">
    <property type="term" value="F:cyclin binding"/>
    <property type="evidence" value="ECO:0007669"/>
    <property type="project" value="TreeGrafter"/>
</dbReference>
<dbReference type="PROSITE" id="PS50011">
    <property type="entry name" value="PROTEIN_KINASE_DOM"/>
    <property type="match status" value="1"/>
</dbReference>
<evidence type="ECO:0000256" key="6">
    <source>
        <dbReference type="ARBA" id="ARBA00022840"/>
    </source>
</evidence>
<proteinExistence type="inferred from homology"/>
<gene>
    <name evidence="14" type="ORF">B9G98_00046</name>
</gene>
<dbReference type="RefSeq" id="XP_024662372.1">
    <property type="nucleotide sequence ID" value="XM_024806604.1"/>
</dbReference>
<comment type="catalytic activity">
    <reaction evidence="8">
        <text>L-seryl-[protein] + ATP = O-phospho-L-seryl-[protein] + ADP + H(+)</text>
        <dbReference type="Rhea" id="RHEA:17989"/>
        <dbReference type="Rhea" id="RHEA-COMP:9863"/>
        <dbReference type="Rhea" id="RHEA-COMP:11604"/>
        <dbReference type="ChEBI" id="CHEBI:15378"/>
        <dbReference type="ChEBI" id="CHEBI:29999"/>
        <dbReference type="ChEBI" id="CHEBI:30616"/>
        <dbReference type="ChEBI" id="CHEBI:83421"/>
        <dbReference type="ChEBI" id="CHEBI:456216"/>
        <dbReference type="EC" id="2.7.11.22"/>
    </reaction>
</comment>
<dbReference type="InterPro" id="IPR011009">
    <property type="entry name" value="Kinase-like_dom_sf"/>
</dbReference>
<dbReference type="OrthoDB" id="204883at2759"/>
<keyword evidence="5 14" id="KW-0418">Kinase</keyword>
<feature type="compositionally biased region" description="Low complexity" evidence="12">
    <location>
        <begin position="477"/>
        <end position="489"/>
    </location>
</feature>
<keyword evidence="4 10" id="KW-0547">Nucleotide-binding</keyword>
<dbReference type="PANTHER" id="PTHR24056:SF546">
    <property type="entry name" value="CYCLIN-DEPENDENT KINASE 12"/>
    <property type="match status" value="1"/>
</dbReference>
<dbReference type="SMART" id="SM00220">
    <property type="entry name" value="S_TKc"/>
    <property type="match status" value="1"/>
</dbReference>
<evidence type="ECO:0000256" key="11">
    <source>
        <dbReference type="RuleBase" id="RU000304"/>
    </source>
</evidence>
<evidence type="ECO:0000259" key="13">
    <source>
        <dbReference type="PROSITE" id="PS50011"/>
    </source>
</evidence>
<dbReference type="PROSITE" id="PS00107">
    <property type="entry name" value="PROTEIN_KINASE_ATP"/>
    <property type="match status" value="1"/>
</dbReference>
<feature type="compositionally biased region" description="Basic and acidic residues" evidence="12">
    <location>
        <begin position="77"/>
        <end position="88"/>
    </location>
</feature>
<dbReference type="InterPro" id="IPR008271">
    <property type="entry name" value="Ser/Thr_kinase_AS"/>
</dbReference>
<evidence type="ECO:0000256" key="3">
    <source>
        <dbReference type="ARBA" id="ARBA00022679"/>
    </source>
</evidence>
<dbReference type="EMBL" id="NDIQ01000001">
    <property type="protein sequence ID" value="PRT52426.1"/>
    <property type="molecule type" value="Genomic_DNA"/>
</dbReference>
<feature type="binding site" evidence="10">
    <location>
        <position position="186"/>
    </location>
    <ligand>
        <name>ATP</name>
        <dbReference type="ChEBI" id="CHEBI:30616"/>
    </ligand>
</feature>
<dbReference type="InterPro" id="IPR017441">
    <property type="entry name" value="Protein_kinase_ATP_BS"/>
</dbReference>
<dbReference type="GO" id="GO:0032968">
    <property type="term" value="P:positive regulation of transcription elongation by RNA polymerase II"/>
    <property type="evidence" value="ECO:0007669"/>
    <property type="project" value="TreeGrafter"/>
</dbReference>
<dbReference type="PANTHER" id="PTHR24056">
    <property type="entry name" value="CELL DIVISION PROTEIN KINASE"/>
    <property type="match status" value="1"/>
</dbReference>
<feature type="compositionally biased region" description="Polar residues" evidence="12">
    <location>
        <begin position="12"/>
        <end position="22"/>
    </location>
</feature>
<comment type="similarity">
    <text evidence="1">Belongs to the protein kinase superfamily. CMGC Ser/Thr protein kinase family. CDC2/CDKX subfamily.</text>
</comment>
<evidence type="ECO:0000256" key="1">
    <source>
        <dbReference type="ARBA" id="ARBA00006485"/>
    </source>
</evidence>
<evidence type="ECO:0000256" key="5">
    <source>
        <dbReference type="ARBA" id="ARBA00022777"/>
    </source>
</evidence>
<dbReference type="PROSITE" id="PS00108">
    <property type="entry name" value="PROTEIN_KINASE_ST"/>
    <property type="match status" value="1"/>
</dbReference>
<dbReference type="SUPFAM" id="SSF56112">
    <property type="entry name" value="Protein kinase-like (PK-like)"/>
    <property type="match status" value="1"/>
</dbReference>
<comment type="catalytic activity">
    <reaction evidence="7">
        <text>L-threonyl-[protein] + ATP = O-phospho-L-threonyl-[protein] + ADP + H(+)</text>
        <dbReference type="Rhea" id="RHEA:46608"/>
        <dbReference type="Rhea" id="RHEA-COMP:11060"/>
        <dbReference type="Rhea" id="RHEA-COMP:11605"/>
        <dbReference type="ChEBI" id="CHEBI:15378"/>
        <dbReference type="ChEBI" id="CHEBI:30013"/>
        <dbReference type="ChEBI" id="CHEBI:30616"/>
        <dbReference type="ChEBI" id="CHEBI:61977"/>
        <dbReference type="ChEBI" id="CHEBI:456216"/>
        <dbReference type="EC" id="2.7.11.22"/>
    </reaction>
</comment>
<evidence type="ECO:0000256" key="10">
    <source>
        <dbReference type="PROSITE-ProRule" id="PRU10141"/>
    </source>
</evidence>
<evidence type="ECO:0000256" key="12">
    <source>
        <dbReference type="SAM" id="MobiDB-lite"/>
    </source>
</evidence>
<dbReference type="Pfam" id="PF00069">
    <property type="entry name" value="Pkinase"/>
    <property type="match status" value="1"/>
</dbReference>
<dbReference type="CDD" id="cd07840">
    <property type="entry name" value="STKc_CDK9_like"/>
    <property type="match status" value="1"/>
</dbReference>
<reference evidence="14 15" key="1">
    <citation type="submission" date="2017-04" db="EMBL/GenBank/DDBJ databases">
        <title>Genome sequencing of [Candida] sorbophila.</title>
        <authorList>
            <person name="Ahn J.O."/>
        </authorList>
    </citation>
    <scope>NUCLEOTIDE SEQUENCE [LARGE SCALE GENOMIC DNA]</scope>
    <source>
        <strain evidence="14 15">DS02</strain>
    </source>
</reference>
<evidence type="ECO:0000256" key="7">
    <source>
        <dbReference type="ARBA" id="ARBA00047811"/>
    </source>
</evidence>
<dbReference type="Proteomes" id="UP000238350">
    <property type="component" value="Unassembled WGS sequence"/>
</dbReference>
<accession>A0A2T0FBQ2</accession>
<feature type="region of interest" description="Disordered" evidence="12">
    <location>
        <begin position="1"/>
        <end position="147"/>
    </location>
</feature>
<feature type="region of interest" description="Disordered" evidence="12">
    <location>
        <begin position="463"/>
        <end position="489"/>
    </location>
</feature>
<dbReference type="Gene3D" id="1.10.510.10">
    <property type="entry name" value="Transferase(Phosphotransferase) domain 1"/>
    <property type="match status" value="1"/>
</dbReference>
<dbReference type="FunFam" id="3.30.200.20:FF:000375">
    <property type="entry name" value="Cell division related protein kinase 2"/>
    <property type="match status" value="1"/>
</dbReference>
<comment type="catalytic activity">
    <reaction evidence="9">
        <text>[DNA-directed RNA polymerase] + ATP = phospho-[DNA-directed RNA polymerase] + ADP + H(+)</text>
        <dbReference type="Rhea" id="RHEA:10216"/>
        <dbReference type="Rhea" id="RHEA-COMP:11321"/>
        <dbReference type="Rhea" id="RHEA-COMP:11322"/>
        <dbReference type="ChEBI" id="CHEBI:15378"/>
        <dbReference type="ChEBI" id="CHEBI:30616"/>
        <dbReference type="ChEBI" id="CHEBI:43176"/>
        <dbReference type="ChEBI" id="CHEBI:68546"/>
        <dbReference type="ChEBI" id="CHEBI:456216"/>
        <dbReference type="EC" id="2.7.11.23"/>
    </reaction>
</comment>
<dbReference type="GO" id="GO:0005524">
    <property type="term" value="F:ATP binding"/>
    <property type="evidence" value="ECO:0007669"/>
    <property type="project" value="UniProtKB-UniRule"/>
</dbReference>
<evidence type="ECO:0000256" key="4">
    <source>
        <dbReference type="ARBA" id="ARBA00022741"/>
    </source>
</evidence>
<keyword evidence="6 10" id="KW-0067">ATP-binding</keyword>
<dbReference type="InterPro" id="IPR000719">
    <property type="entry name" value="Prot_kinase_dom"/>
</dbReference>
<name>A0A2T0FBQ2_9ASCO</name>
<dbReference type="GO" id="GO:0004693">
    <property type="term" value="F:cyclin-dependent protein serine/threonine kinase activity"/>
    <property type="evidence" value="ECO:0007669"/>
    <property type="project" value="UniProtKB-EC"/>
</dbReference>
<evidence type="ECO:0000256" key="9">
    <source>
        <dbReference type="ARBA" id="ARBA00049280"/>
    </source>
</evidence>
<dbReference type="Gene3D" id="3.30.200.20">
    <property type="entry name" value="Phosphorylase Kinase, domain 1"/>
    <property type="match status" value="1"/>
</dbReference>
<feature type="domain" description="Protein kinase" evidence="13">
    <location>
        <begin position="157"/>
        <end position="443"/>
    </location>
</feature>
<evidence type="ECO:0000313" key="14">
    <source>
        <dbReference type="EMBL" id="PRT52426.1"/>
    </source>
</evidence>
<feature type="compositionally biased region" description="Basic and acidic residues" evidence="12">
    <location>
        <begin position="1"/>
        <end position="10"/>
    </location>
</feature>
<keyword evidence="3" id="KW-0808">Transferase</keyword>
<dbReference type="AlphaFoldDB" id="A0A2T0FBQ2"/>
<comment type="caution">
    <text evidence="14">The sequence shown here is derived from an EMBL/GenBank/DDBJ whole genome shotgun (WGS) entry which is preliminary data.</text>
</comment>
<protein>
    <submittedName>
        <fullName evidence="14">CTD kinase subunit alpha</fullName>
    </submittedName>
</protein>
<dbReference type="FunFam" id="1.10.510.10:FF:000415">
    <property type="entry name" value="CMGC/CDK/CRK7 protein kinase, variant"/>
    <property type="match status" value="1"/>
</dbReference>
<organism evidence="14 15">
    <name type="scientific">Wickerhamiella sorbophila</name>
    <dbReference type="NCBI Taxonomy" id="45607"/>
    <lineage>
        <taxon>Eukaryota</taxon>
        <taxon>Fungi</taxon>
        <taxon>Dikarya</taxon>
        <taxon>Ascomycota</taxon>
        <taxon>Saccharomycotina</taxon>
        <taxon>Dipodascomycetes</taxon>
        <taxon>Dipodascales</taxon>
        <taxon>Trichomonascaceae</taxon>
        <taxon>Wickerhamiella</taxon>
    </lineage>
</organism>
<dbReference type="InterPro" id="IPR050108">
    <property type="entry name" value="CDK"/>
</dbReference>
<dbReference type="STRING" id="45607.A0A2T0FBQ2"/>
<evidence type="ECO:0000313" key="15">
    <source>
        <dbReference type="Proteomes" id="UP000238350"/>
    </source>
</evidence>
<sequence length="489" mass="54855">MPLTSDREKPSGGSSVATTSLTVRPGQKNGAKIPNGSKQQTLKRREAPSDGNKPGPEGNKNKKWKQNKQNQQRKQGKNHENPSKDQSLHKKQKQNAPKTAKGRTKATNEPKEQIPSSLPKKPVLNSVQSTPKTPAEKDRTPAASTGEGITYRESPVFEHILQVGEGTYGKVYKAKNTDTGRIIALKRLRLDSEREGMPITAIREIKLLQSLRHDNIVSLYEMVVSGRHTYMAFEYLEHDLAGLLLNPGLTMTPANIKSVFLQLTHALAYLHHKNILHRDIKGSNILVSQDGQIKLADFGLARPMNTMNPNTHYTNRVITLWYRPPELLLGSTNYGPEVDVWGIGCLLVELFLKSALFQGSTEISQLDEIINVMGSLDPNVWPEVVNLPWYYLLNDGTQRIKPSIFDAVFTNVTPACYDLASKMLALNPTHRISAPDALNHEYFKEDPQPVNLSLESTAEWHDFEAKRRRKQKKSEAQETQETQQAPVQQ</sequence>
<keyword evidence="2 11" id="KW-0723">Serine/threonine-protein kinase</keyword>